<dbReference type="AlphaFoldDB" id="A0A1M6JAY9"/>
<keyword evidence="2" id="KW-1185">Reference proteome</keyword>
<evidence type="ECO:0000313" key="1">
    <source>
        <dbReference type="EMBL" id="SHJ43876.1"/>
    </source>
</evidence>
<name>A0A1M6JAY9_9CLOT</name>
<dbReference type="PIRSF" id="PIRSF016897">
    <property type="entry name" value="GlpP"/>
    <property type="match status" value="1"/>
</dbReference>
<accession>A0A1M6JAY9</accession>
<dbReference type="SUPFAM" id="SSF110391">
    <property type="entry name" value="GlpP-like"/>
    <property type="match status" value="1"/>
</dbReference>
<sequence>MIDLEGLLIENPVVAAIRNDNDLNKVKDSNVHIVFVLYGSLLSIGRICKELKEKKKVVFVHLDMIEGLKSDQKGIEFIKEYANPFGVITTKQGYIKYAKNLGLYTIQRIFIIDSLSLDTAIKSILASQPSAVEVMPGVASKIIKSLEKQIRLPIIAGGLINTKKEVMESLAAGAMAISTTAQELWE</sequence>
<gene>
    <name evidence="1" type="ORF">SAMN05444401_3024</name>
</gene>
<organism evidence="1 2">
    <name type="scientific">Clostridium amylolyticum</name>
    <dbReference type="NCBI Taxonomy" id="1121298"/>
    <lineage>
        <taxon>Bacteria</taxon>
        <taxon>Bacillati</taxon>
        <taxon>Bacillota</taxon>
        <taxon>Clostridia</taxon>
        <taxon>Eubacteriales</taxon>
        <taxon>Clostridiaceae</taxon>
        <taxon>Clostridium</taxon>
    </lineage>
</organism>
<evidence type="ECO:0000313" key="2">
    <source>
        <dbReference type="Proteomes" id="UP000184080"/>
    </source>
</evidence>
<dbReference type="OrthoDB" id="9799580at2"/>
<dbReference type="PANTHER" id="PTHR35787:SF1">
    <property type="entry name" value="GLYCEROL UPTAKE OPERON ANTITERMINATOR REGULATORY PROTEIN"/>
    <property type="match status" value="1"/>
</dbReference>
<dbReference type="InterPro" id="IPR006699">
    <property type="entry name" value="GlpP"/>
</dbReference>
<dbReference type="InterPro" id="IPR013785">
    <property type="entry name" value="Aldolase_TIM"/>
</dbReference>
<protein>
    <submittedName>
        <fullName evidence="1">Glycerol uptake operon antiterminator</fullName>
    </submittedName>
</protein>
<dbReference type="Proteomes" id="UP000184080">
    <property type="component" value="Unassembled WGS sequence"/>
</dbReference>
<reference evidence="1 2" key="1">
    <citation type="submission" date="2016-11" db="EMBL/GenBank/DDBJ databases">
        <authorList>
            <person name="Jaros S."/>
            <person name="Januszkiewicz K."/>
            <person name="Wedrychowicz H."/>
        </authorList>
    </citation>
    <scope>NUCLEOTIDE SEQUENCE [LARGE SCALE GENOMIC DNA]</scope>
    <source>
        <strain evidence="1 2">DSM 21864</strain>
    </source>
</reference>
<dbReference type="GO" id="GO:0006355">
    <property type="term" value="P:regulation of DNA-templated transcription"/>
    <property type="evidence" value="ECO:0007669"/>
    <property type="project" value="InterPro"/>
</dbReference>
<dbReference type="PANTHER" id="PTHR35787">
    <property type="entry name" value="GLYCEROL UPTAKE OPERON ANTITERMINATOR REGULATORY PROTEIN"/>
    <property type="match status" value="1"/>
</dbReference>
<dbReference type="EMBL" id="FQZO01000005">
    <property type="protein sequence ID" value="SHJ43876.1"/>
    <property type="molecule type" value="Genomic_DNA"/>
</dbReference>
<dbReference type="STRING" id="1121298.SAMN05444401_3024"/>
<dbReference type="Pfam" id="PF04309">
    <property type="entry name" value="G3P_antiterm"/>
    <property type="match status" value="1"/>
</dbReference>
<proteinExistence type="predicted"/>
<dbReference type="GO" id="GO:0006071">
    <property type="term" value="P:glycerol metabolic process"/>
    <property type="evidence" value="ECO:0007669"/>
    <property type="project" value="InterPro"/>
</dbReference>
<dbReference type="Gene3D" id="3.20.20.70">
    <property type="entry name" value="Aldolase class I"/>
    <property type="match status" value="1"/>
</dbReference>